<name>A0A3R7E227_9BURK</name>
<proteinExistence type="predicted"/>
<dbReference type="InterPro" id="IPR006626">
    <property type="entry name" value="PbH1"/>
</dbReference>
<dbReference type="InterPro" id="IPR011050">
    <property type="entry name" value="Pectin_lyase_fold/virulence"/>
</dbReference>
<evidence type="ECO:0000313" key="2">
    <source>
        <dbReference type="Proteomes" id="UP000283709"/>
    </source>
</evidence>
<evidence type="ECO:0008006" key="3">
    <source>
        <dbReference type="Google" id="ProtNLM"/>
    </source>
</evidence>
<dbReference type="AlphaFoldDB" id="A0A3R7E227"/>
<dbReference type="Gene3D" id="2.60.120.260">
    <property type="entry name" value="Galactose-binding domain-like"/>
    <property type="match status" value="1"/>
</dbReference>
<dbReference type="SMART" id="SM00710">
    <property type="entry name" value="PbH1"/>
    <property type="match status" value="6"/>
</dbReference>
<sequence>MPSLVQNALALIGQGQWFLDSASNTLYYAPASGQQMAALDVELPQLERLLQGAGSLTAPLHDVTFSGLQFSYATWNDPSTAAGFADVQSNLRMTMAGGNQGMCTFSSPAGSCPWGSLTQPLANVSFSASNNITLSGNRFVNLGGAGLAFMYGASNNLIQGNEFTSIASTGILLGCTYDPTPTTSADAAAIKQNCTPDPTVVANDTVGVNEIMTGNTVINNVIHNIGTDYPSACGITLLFSQKTTITHNLIYDVPYTAITAGVVQGHVDLASHPEEAVNINSDNVISNNLLHDYMETLKDGAAIYIEGHQAQYVGNPVDPVATLSHGMQVTGNLAYNGHNTNYTFYDDAGSEWINWQGNAAYNSSKKSQGGCNPTGHFWITGNYIDGKVNDYSECWSQPVDVHATGNVTISGLGDVPPSILSNAGLTIGASGRINDDSKQISYLGSWIYATNRSSEGDYQNDVHYTTANNDTMMMAFTGTAIQIFGEQSADQGNIGVKIDGGPQQIVNTQSSTGRHSNVAVFTSPTLSSGQHVVIVTKLSGTYATMDGVNISP</sequence>
<protein>
    <recommendedName>
        <fullName evidence="3">Right handed beta helix domain-containing protein</fullName>
    </recommendedName>
</protein>
<dbReference type="Proteomes" id="UP000283709">
    <property type="component" value="Unassembled WGS sequence"/>
</dbReference>
<dbReference type="InterPro" id="IPR012334">
    <property type="entry name" value="Pectin_lyas_fold"/>
</dbReference>
<dbReference type="PANTHER" id="PTHR36453">
    <property type="entry name" value="SECRETED PROTEIN-RELATED"/>
    <property type="match status" value="1"/>
</dbReference>
<dbReference type="SUPFAM" id="SSF51126">
    <property type="entry name" value="Pectin lyase-like"/>
    <property type="match status" value="1"/>
</dbReference>
<gene>
    <name evidence="1" type="ORF">BCY88_37235</name>
</gene>
<accession>A0A3R7E227</accession>
<dbReference type="PANTHER" id="PTHR36453:SF1">
    <property type="entry name" value="RIGHT HANDED BETA HELIX DOMAIN-CONTAINING PROTEIN"/>
    <property type="match status" value="1"/>
</dbReference>
<comment type="caution">
    <text evidence="1">The sequence shown here is derived from an EMBL/GenBank/DDBJ whole genome shotgun (WGS) entry which is preliminary data.</text>
</comment>
<dbReference type="Gene3D" id="2.160.20.10">
    <property type="entry name" value="Single-stranded right-handed beta-helix, Pectin lyase-like"/>
    <property type="match status" value="1"/>
</dbReference>
<dbReference type="EMBL" id="MCAS01000044">
    <property type="protein sequence ID" value="RKF35980.1"/>
    <property type="molecule type" value="Genomic_DNA"/>
</dbReference>
<evidence type="ECO:0000313" key="1">
    <source>
        <dbReference type="EMBL" id="RKF35980.1"/>
    </source>
</evidence>
<organism evidence="1 2">
    <name type="scientific">Paraburkholderia fungorum</name>
    <dbReference type="NCBI Taxonomy" id="134537"/>
    <lineage>
        <taxon>Bacteria</taxon>
        <taxon>Pseudomonadati</taxon>
        <taxon>Pseudomonadota</taxon>
        <taxon>Betaproteobacteria</taxon>
        <taxon>Burkholderiales</taxon>
        <taxon>Burkholderiaceae</taxon>
        <taxon>Paraburkholderia</taxon>
    </lineage>
</organism>
<reference evidence="1 2" key="1">
    <citation type="submission" date="2016-07" db="EMBL/GenBank/DDBJ databases">
        <title>Genome analysis of Burkholderia fungorum ES3-20.</title>
        <authorList>
            <person name="Xu D."/>
            <person name="Yao R."/>
            <person name="Zheng S."/>
        </authorList>
    </citation>
    <scope>NUCLEOTIDE SEQUENCE [LARGE SCALE GENOMIC DNA]</scope>
    <source>
        <strain evidence="1 2">ES3-20</strain>
    </source>
</reference>